<dbReference type="InterPro" id="IPR030191">
    <property type="entry name" value="CodB"/>
</dbReference>
<name>A0A1I4H3G8_9ACTN</name>
<dbReference type="PANTHER" id="PTHR30569:SF0">
    <property type="entry name" value="CYTOSINE PERMEASE"/>
    <property type="match status" value="1"/>
</dbReference>
<dbReference type="EMBL" id="FOSW01000010">
    <property type="protein sequence ID" value="SFL36779.1"/>
    <property type="molecule type" value="Genomic_DNA"/>
</dbReference>
<dbReference type="STRING" id="504800.SAMN04488085_11017"/>
<feature type="transmembrane region" description="Helical" evidence="1">
    <location>
        <begin position="350"/>
        <end position="372"/>
    </location>
</feature>
<dbReference type="Proteomes" id="UP000199152">
    <property type="component" value="Unassembled WGS sequence"/>
</dbReference>
<feature type="transmembrane region" description="Helical" evidence="1">
    <location>
        <begin position="438"/>
        <end position="458"/>
    </location>
</feature>
<feature type="transmembrane region" description="Helical" evidence="1">
    <location>
        <begin position="267"/>
        <end position="286"/>
    </location>
</feature>
<protein>
    <submittedName>
        <fullName evidence="2">Purine-cytosine permease</fullName>
    </submittedName>
</protein>
<feature type="transmembrane region" description="Helical" evidence="1">
    <location>
        <begin position="161"/>
        <end position="181"/>
    </location>
</feature>
<organism evidence="2 3">
    <name type="scientific">Geodermatophilus ruber</name>
    <dbReference type="NCBI Taxonomy" id="504800"/>
    <lineage>
        <taxon>Bacteria</taxon>
        <taxon>Bacillati</taxon>
        <taxon>Actinomycetota</taxon>
        <taxon>Actinomycetes</taxon>
        <taxon>Geodermatophilales</taxon>
        <taxon>Geodermatophilaceae</taxon>
        <taxon>Geodermatophilus</taxon>
    </lineage>
</organism>
<feature type="transmembrane region" description="Helical" evidence="1">
    <location>
        <begin position="82"/>
        <end position="100"/>
    </location>
</feature>
<dbReference type="Gene3D" id="1.10.4160.10">
    <property type="entry name" value="Hydantoin permease"/>
    <property type="match status" value="1"/>
</dbReference>
<keyword evidence="1" id="KW-0812">Transmembrane</keyword>
<dbReference type="GO" id="GO:0005886">
    <property type="term" value="C:plasma membrane"/>
    <property type="evidence" value="ECO:0007669"/>
    <property type="project" value="TreeGrafter"/>
</dbReference>
<dbReference type="GO" id="GO:0015209">
    <property type="term" value="F:cytosine transmembrane transporter activity"/>
    <property type="evidence" value="ECO:0007669"/>
    <property type="project" value="InterPro"/>
</dbReference>
<evidence type="ECO:0000313" key="3">
    <source>
        <dbReference type="Proteomes" id="UP000199152"/>
    </source>
</evidence>
<dbReference type="AlphaFoldDB" id="A0A1I4H3G8"/>
<feature type="transmembrane region" description="Helical" evidence="1">
    <location>
        <begin position="226"/>
        <end position="247"/>
    </location>
</feature>
<gene>
    <name evidence="2" type="ORF">SAMN04488085_11017</name>
</gene>
<reference evidence="2 3" key="1">
    <citation type="submission" date="2016-10" db="EMBL/GenBank/DDBJ databases">
        <authorList>
            <person name="de Groot N.N."/>
        </authorList>
    </citation>
    <scope>NUCLEOTIDE SEQUENCE [LARGE SCALE GENOMIC DNA]</scope>
    <source>
        <strain evidence="2 3">DSM 45317</strain>
    </source>
</reference>
<feature type="transmembrane region" description="Helical" evidence="1">
    <location>
        <begin position="121"/>
        <end position="141"/>
    </location>
</feature>
<keyword evidence="1" id="KW-1133">Transmembrane helix</keyword>
<feature type="transmembrane region" description="Helical" evidence="1">
    <location>
        <begin position="409"/>
        <end position="432"/>
    </location>
</feature>
<dbReference type="InParanoid" id="A0A1I4H3G8"/>
<proteinExistence type="predicted"/>
<dbReference type="PANTHER" id="PTHR30569">
    <property type="entry name" value="CYTOSINE TRANSPORTER CODB"/>
    <property type="match status" value="1"/>
</dbReference>
<keyword evidence="1" id="KW-0472">Membrane</keyword>
<feature type="transmembrane region" description="Helical" evidence="1">
    <location>
        <begin position="51"/>
        <end position="76"/>
    </location>
</feature>
<feature type="transmembrane region" description="Helical" evidence="1">
    <location>
        <begin position="298"/>
        <end position="318"/>
    </location>
</feature>
<feature type="transmembrane region" description="Helical" evidence="1">
    <location>
        <begin position="188"/>
        <end position="206"/>
    </location>
</feature>
<dbReference type="OrthoDB" id="9056232at2"/>
<evidence type="ECO:0000313" key="2">
    <source>
        <dbReference type="EMBL" id="SFL36779.1"/>
    </source>
</evidence>
<keyword evidence="3" id="KW-1185">Reference proteome</keyword>
<accession>A0A1I4H3G8</accession>
<feature type="transmembrane region" description="Helical" evidence="1">
    <location>
        <begin position="378"/>
        <end position="397"/>
    </location>
</feature>
<sequence>MVQPATASSGAPVRPAPLEVSFTDDPRVVKEAATEDYSTHVMPRSWRSGRLSLAMAWGSMVSAMFWVYMGALIAAAVGTVDAIIGIVLTCLVYGGTNFVLTKYAARTGLTVALLSRRLFGYVGSVLAPLIFAATTIYYSVFEGSIVAHALENFFGGGDIRLWYLLVVLYSIPLIAGGVRTWMDRLNGALLPFYIVGMIALVVWASIENGASLDVPDPGLSLAAPGWVWAFTVYMGVYILMMYTVDFARFSKPEDATFHASVTFGPPFYLLTYLGNGLIGIFLAATVPGVLGDAGITETGIVSGVVGTMGIFGLLLIFVSQTRINTANLYLASTNLEAFASRVFKVQLPRFTWAIACGVLVYLIMLTDVLSYILRALNWQGVFVVAWVAIALVHIAVTRKDTGTPEFRPGRLKAATPAVAVWIVASVIGIYLVESGSTVGATWSAPITFLLAAVGYLAVSRYDVLLERGNDPRDEVEDAWAARIKCHACEKSYTALEMDRDPSHEEHAAICSGCASASPKLHRAAVVEATAGHTG</sequence>
<evidence type="ECO:0000256" key="1">
    <source>
        <dbReference type="SAM" id="Phobius"/>
    </source>
</evidence>